<keyword evidence="4 6" id="KW-0808">Transferase</keyword>
<dbReference type="RefSeq" id="WP_190558114.1">
    <property type="nucleotide sequence ID" value="NZ_JACJQU010000002.1"/>
</dbReference>
<accession>A0A926WGM4</accession>
<dbReference type="InterPro" id="IPR015424">
    <property type="entry name" value="PyrdxlP-dep_Trfase"/>
</dbReference>
<sequence length="388" mass="41754">MKLAARVSQVTPSITLAIAAKAKAMKAEGIDVCSFSAGEPDFDTPAHIKAAAAKALDEGKTKYGPAAGEPKLREAIAHKLKTDNGLDYKAENVLVTNGGKHSLYNLIVALIDPGDEVIIPAPYWLSYPEMVTLVGGKSVIVETDASTGYKITPEQLKKAITPKTKLFVLNSPSNPTGMVYTPEEIKALAKVIVDADILVVSDEIYEKILYDGAEHISIGSLGAEIFSRTLISNGFAKGYSMTGWRLGYLAGPVEIIKAASTIQGHSTSNVCTFAQYGAIAALESSQDCVEEMRQAFAKRRQVMFDRLNAIPGLSCPKPDGAFYLFPEISKTGLKSLEFCNALLEAHQVAVIPGVAFGADKNIRLSYATDMATIEKGMDRLEKFVRSRI</sequence>
<dbReference type="Pfam" id="PF00155">
    <property type="entry name" value="Aminotran_1_2"/>
    <property type="match status" value="1"/>
</dbReference>
<evidence type="ECO:0000256" key="4">
    <source>
        <dbReference type="ARBA" id="ARBA00022679"/>
    </source>
</evidence>
<organism evidence="8 9">
    <name type="scientific">Anabaena sphaerica FACHB-251</name>
    <dbReference type="NCBI Taxonomy" id="2692883"/>
    <lineage>
        <taxon>Bacteria</taxon>
        <taxon>Bacillati</taxon>
        <taxon>Cyanobacteriota</taxon>
        <taxon>Cyanophyceae</taxon>
        <taxon>Nostocales</taxon>
        <taxon>Nostocaceae</taxon>
        <taxon>Anabaena</taxon>
    </lineage>
</organism>
<dbReference type="InterPro" id="IPR015422">
    <property type="entry name" value="PyrdxlP-dep_Trfase_small"/>
</dbReference>
<dbReference type="GO" id="GO:0008483">
    <property type="term" value="F:transaminase activity"/>
    <property type="evidence" value="ECO:0007669"/>
    <property type="project" value="UniProtKB-KW"/>
</dbReference>
<evidence type="ECO:0000313" key="9">
    <source>
        <dbReference type="Proteomes" id="UP000662185"/>
    </source>
</evidence>
<keyword evidence="3 6" id="KW-0032">Aminotransferase</keyword>
<dbReference type="PROSITE" id="PS00105">
    <property type="entry name" value="AA_TRANSFER_CLASS_1"/>
    <property type="match status" value="1"/>
</dbReference>
<keyword evidence="9" id="KW-1185">Reference proteome</keyword>
<dbReference type="PANTHER" id="PTHR46383:SF1">
    <property type="entry name" value="ASPARTATE AMINOTRANSFERASE"/>
    <property type="match status" value="1"/>
</dbReference>
<evidence type="ECO:0000256" key="5">
    <source>
        <dbReference type="ARBA" id="ARBA00022898"/>
    </source>
</evidence>
<evidence type="ECO:0000256" key="3">
    <source>
        <dbReference type="ARBA" id="ARBA00022576"/>
    </source>
</evidence>
<dbReference type="EC" id="2.6.1.-" evidence="6"/>
<comment type="cofactor">
    <cofactor evidence="1 6">
        <name>pyridoxal 5'-phosphate</name>
        <dbReference type="ChEBI" id="CHEBI:597326"/>
    </cofactor>
</comment>
<dbReference type="AlphaFoldDB" id="A0A926WGM4"/>
<protein>
    <recommendedName>
        <fullName evidence="6">Aminotransferase</fullName>
        <ecNumber evidence="6">2.6.1.-</ecNumber>
    </recommendedName>
</protein>
<name>A0A926WGM4_9NOST</name>
<dbReference type="Gene3D" id="3.90.1150.10">
    <property type="entry name" value="Aspartate Aminotransferase, domain 1"/>
    <property type="match status" value="1"/>
</dbReference>
<dbReference type="FunFam" id="3.40.640.10:FF:000033">
    <property type="entry name" value="Aspartate aminotransferase"/>
    <property type="match status" value="1"/>
</dbReference>
<dbReference type="PANTHER" id="PTHR46383">
    <property type="entry name" value="ASPARTATE AMINOTRANSFERASE"/>
    <property type="match status" value="1"/>
</dbReference>
<dbReference type="GO" id="GO:0006520">
    <property type="term" value="P:amino acid metabolic process"/>
    <property type="evidence" value="ECO:0007669"/>
    <property type="project" value="InterPro"/>
</dbReference>
<evidence type="ECO:0000256" key="1">
    <source>
        <dbReference type="ARBA" id="ARBA00001933"/>
    </source>
</evidence>
<dbReference type="CDD" id="cd00609">
    <property type="entry name" value="AAT_like"/>
    <property type="match status" value="1"/>
</dbReference>
<evidence type="ECO:0000259" key="7">
    <source>
        <dbReference type="Pfam" id="PF00155"/>
    </source>
</evidence>
<reference evidence="9" key="1">
    <citation type="journal article" date="2020" name="ISME J.">
        <title>Comparative genomics reveals insights into cyanobacterial evolution and habitat adaptation.</title>
        <authorList>
            <person name="Chen M.Y."/>
            <person name="Teng W.K."/>
            <person name="Zhao L."/>
            <person name="Hu C.X."/>
            <person name="Zhou Y.K."/>
            <person name="Han B.P."/>
            <person name="Song L.R."/>
            <person name="Shu W.S."/>
        </authorList>
    </citation>
    <scope>NUCLEOTIDE SEQUENCE [LARGE SCALE GENOMIC DNA]</scope>
    <source>
        <strain evidence="9">FACHB-251</strain>
    </source>
</reference>
<dbReference type="InterPro" id="IPR004839">
    <property type="entry name" value="Aminotransferase_I/II_large"/>
</dbReference>
<evidence type="ECO:0000256" key="6">
    <source>
        <dbReference type="RuleBase" id="RU000481"/>
    </source>
</evidence>
<comment type="similarity">
    <text evidence="2 6">Belongs to the class-I pyridoxal-phosphate-dependent aminotransferase family.</text>
</comment>
<gene>
    <name evidence="8" type="ORF">H6G06_06250</name>
</gene>
<keyword evidence="5" id="KW-0663">Pyridoxal phosphate</keyword>
<evidence type="ECO:0000256" key="2">
    <source>
        <dbReference type="ARBA" id="ARBA00007441"/>
    </source>
</evidence>
<dbReference type="InterPro" id="IPR015421">
    <property type="entry name" value="PyrdxlP-dep_Trfase_major"/>
</dbReference>
<dbReference type="EMBL" id="JACJQU010000002">
    <property type="protein sequence ID" value="MBD2293096.1"/>
    <property type="molecule type" value="Genomic_DNA"/>
</dbReference>
<dbReference type="Gene3D" id="3.40.640.10">
    <property type="entry name" value="Type I PLP-dependent aspartate aminotransferase-like (Major domain)"/>
    <property type="match status" value="1"/>
</dbReference>
<dbReference type="InterPro" id="IPR004838">
    <property type="entry name" value="NHTrfase_class1_PyrdxlP-BS"/>
</dbReference>
<dbReference type="GO" id="GO:0030170">
    <property type="term" value="F:pyridoxal phosphate binding"/>
    <property type="evidence" value="ECO:0007669"/>
    <property type="project" value="InterPro"/>
</dbReference>
<dbReference type="InterPro" id="IPR050596">
    <property type="entry name" value="AspAT/PAT-like"/>
</dbReference>
<dbReference type="SUPFAM" id="SSF53383">
    <property type="entry name" value="PLP-dependent transferases"/>
    <property type="match status" value="1"/>
</dbReference>
<proteinExistence type="inferred from homology"/>
<evidence type="ECO:0000313" key="8">
    <source>
        <dbReference type="EMBL" id="MBD2293096.1"/>
    </source>
</evidence>
<comment type="caution">
    <text evidence="8">The sequence shown here is derived from an EMBL/GenBank/DDBJ whole genome shotgun (WGS) entry which is preliminary data.</text>
</comment>
<feature type="domain" description="Aminotransferase class I/classII large" evidence="7">
    <location>
        <begin position="31"/>
        <end position="380"/>
    </location>
</feature>
<dbReference type="Proteomes" id="UP000662185">
    <property type="component" value="Unassembled WGS sequence"/>
</dbReference>